<protein>
    <submittedName>
        <fullName evidence="4">NAD(P)H-dependent oxidoreductase</fullName>
    </submittedName>
</protein>
<dbReference type="InterPro" id="IPR005025">
    <property type="entry name" value="FMN_Rdtase-like_dom"/>
</dbReference>
<comment type="caution">
    <text evidence="4">The sequence shown here is derived from an EMBL/GenBank/DDBJ whole genome shotgun (WGS) entry which is preliminary data.</text>
</comment>
<reference evidence="4" key="1">
    <citation type="submission" date="2022-05" db="EMBL/GenBank/DDBJ databases">
        <title>Draft genome sequence of Clostridium tertium strain CP3 isolated from Peru.</title>
        <authorList>
            <person name="Hurtado R."/>
            <person name="Lima L."/>
            <person name="Sousa T."/>
            <person name="Jaiswal A.K."/>
            <person name="Tiwari S."/>
            <person name="Maturrano L."/>
            <person name="Brenig B."/>
            <person name="Azevedo V."/>
        </authorList>
    </citation>
    <scope>NUCLEOTIDE SEQUENCE</scope>
    <source>
        <strain evidence="4">CP3</strain>
    </source>
</reference>
<proteinExistence type="predicted"/>
<dbReference type="PANTHER" id="PTHR43278">
    <property type="entry name" value="NAD(P)H-DEPENDENT FMN-CONTAINING OXIDOREDUCTASE YWQN-RELATED"/>
    <property type="match status" value="1"/>
</dbReference>
<dbReference type="SUPFAM" id="SSF52218">
    <property type="entry name" value="Flavoproteins"/>
    <property type="match status" value="1"/>
</dbReference>
<gene>
    <name evidence="4" type="ORF">NE398_17500</name>
</gene>
<keyword evidence="1" id="KW-0285">Flavoprotein</keyword>
<dbReference type="AlphaFoldDB" id="A0A9X3XRI1"/>
<name>A0A9X3XRI1_9CLOT</name>
<keyword evidence="2" id="KW-0288">FMN</keyword>
<dbReference type="RefSeq" id="WP_272470640.1">
    <property type="nucleotide sequence ID" value="NZ_JAMRYU010000021.1"/>
</dbReference>
<dbReference type="Proteomes" id="UP001141183">
    <property type="component" value="Unassembled WGS sequence"/>
</dbReference>
<evidence type="ECO:0000259" key="3">
    <source>
        <dbReference type="Pfam" id="PF03358"/>
    </source>
</evidence>
<sequence>MRCVVIHGSPRRGNTWDVLNIVKEEMKKHGEIEFIDIELRKENIPYCNGCFLCIYKGEDKCPHKEKISYIVNEIENADAVIVTSPVYSMQVSGLLKTFIDHMSYNFHRPKFFTKKALVITTTAGAGHTSSAKYIRDVLYYWGFNFVEMIPIAYRAIELNDKNVEKIKCISGKFSEDLISRKIHKPKVKSIFMYNLWRKSGETPFKEGDADYRYWKNSGLSKFVYHPDIKIGTLKRAIGSATYKLMGSKVKS</sequence>
<dbReference type="Gene3D" id="3.40.50.360">
    <property type="match status" value="1"/>
</dbReference>
<evidence type="ECO:0000313" key="5">
    <source>
        <dbReference type="Proteomes" id="UP001141183"/>
    </source>
</evidence>
<dbReference type="InterPro" id="IPR029039">
    <property type="entry name" value="Flavoprotein-like_sf"/>
</dbReference>
<accession>A0A9X3XRI1</accession>
<dbReference type="PANTHER" id="PTHR43278:SF2">
    <property type="entry name" value="IRON-SULFUR FLAVOPROTEIN"/>
    <property type="match status" value="1"/>
</dbReference>
<keyword evidence="5" id="KW-1185">Reference proteome</keyword>
<dbReference type="GO" id="GO:0016491">
    <property type="term" value="F:oxidoreductase activity"/>
    <property type="evidence" value="ECO:0007669"/>
    <property type="project" value="InterPro"/>
</dbReference>
<evidence type="ECO:0000256" key="2">
    <source>
        <dbReference type="ARBA" id="ARBA00022643"/>
    </source>
</evidence>
<feature type="domain" description="NADPH-dependent FMN reductase-like" evidence="3">
    <location>
        <begin position="1"/>
        <end position="146"/>
    </location>
</feature>
<dbReference type="InterPro" id="IPR051796">
    <property type="entry name" value="ISF_SsuE-like"/>
</dbReference>
<dbReference type="Pfam" id="PF03358">
    <property type="entry name" value="FMN_red"/>
    <property type="match status" value="1"/>
</dbReference>
<evidence type="ECO:0000256" key="1">
    <source>
        <dbReference type="ARBA" id="ARBA00022630"/>
    </source>
</evidence>
<dbReference type="EMBL" id="JAMRYU010000021">
    <property type="protein sequence ID" value="MDC4241932.1"/>
    <property type="molecule type" value="Genomic_DNA"/>
</dbReference>
<evidence type="ECO:0000313" key="4">
    <source>
        <dbReference type="EMBL" id="MDC4241932.1"/>
    </source>
</evidence>
<organism evidence="4 5">
    <name type="scientific">Clostridium tertium</name>
    <dbReference type="NCBI Taxonomy" id="1559"/>
    <lineage>
        <taxon>Bacteria</taxon>
        <taxon>Bacillati</taxon>
        <taxon>Bacillota</taxon>
        <taxon>Clostridia</taxon>
        <taxon>Eubacteriales</taxon>
        <taxon>Clostridiaceae</taxon>
        <taxon>Clostridium</taxon>
    </lineage>
</organism>